<comment type="caution">
    <text evidence="1">The sequence shown here is derived from an EMBL/GenBank/DDBJ whole genome shotgun (WGS) entry which is preliminary data.</text>
</comment>
<evidence type="ECO:0000313" key="2">
    <source>
        <dbReference type="Proteomes" id="UP000593572"/>
    </source>
</evidence>
<keyword evidence="2" id="KW-1185">Reference proteome</keyword>
<accession>A0A7J8LUF5</accession>
<name>A0A7J8LUF5_9ROSI</name>
<gene>
    <name evidence="1" type="ORF">Golob_026191</name>
</gene>
<organism evidence="1 2">
    <name type="scientific">Gossypium lobatum</name>
    <dbReference type="NCBI Taxonomy" id="34289"/>
    <lineage>
        <taxon>Eukaryota</taxon>
        <taxon>Viridiplantae</taxon>
        <taxon>Streptophyta</taxon>
        <taxon>Embryophyta</taxon>
        <taxon>Tracheophyta</taxon>
        <taxon>Spermatophyta</taxon>
        <taxon>Magnoliopsida</taxon>
        <taxon>eudicotyledons</taxon>
        <taxon>Gunneridae</taxon>
        <taxon>Pentapetalae</taxon>
        <taxon>rosids</taxon>
        <taxon>malvids</taxon>
        <taxon>Malvales</taxon>
        <taxon>Malvaceae</taxon>
        <taxon>Malvoideae</taxon>
        <taxon>Gossypium</taxon>
    </lineage>
</organism>
<sequence>MFQLRTSKIQMTIVFTTCFSKRGFSSCGYREELFNKT</sequence>
<dbReference type="Proteomes" id="UP000593572">
    <property type="component" value="Unassembled WGS sequence"/>
</dbReference>
<reference evidence="1 2" key="1">
    <citation type="journal article" date="2019" name="Genome Biol. Evol.">
        <title>Insights into the evolution of the New World diploid cottons (Gossypium, subgenus Houzingenia) based on genome sequencing.</title>
        <authorList>
            <person name="Grover C.E."/>
            <person name="Arick M.A. 2nd"/>
            <person name="Thrash A."/>
            <person name="Conover J.L."/>
            <person name="Sanders W.S."/>
            <person name="Peterson D.G."/>
            <person name="Frelichowski J.E."/>
            <person name="Scheffler J.A."/>
            <person name="Scheffler B.E."/>
            <person name="Wendel J.F."/>
        </authorList>
    </citation>
    <scope>NUCLEOTIDE SEQUENCE [LARGE SCALE GENOMIC DNA]</scope>
    <source>
        <strain evidence="1">157</strain>
        <tissue evidence="1">Leaf</tissue>
    </source>
</reference>
<dbReference type="AlphaFoldDB" id="A0A7J8LUF5"/>
<dbReference type="EMBL" id="JABEZX010000005">
    <property type="protein sequence ID" value="MBA0556056.1"/>
    <property type="molecule type" value="Genomic_DNA"/>
</dbReference>
<proteinExistence type="predicted"/>
<evidence type="ECO:0000313" key="1">
    <source>
        <dbReference type="EMBL" id="MBA0556056.1"/>
    </source>
</evidence>
<protein>
    <submittedName>
        <fullName evidence="1">Uncharacterized protein</fullName>
    </submittedName>
</protein>